<evidence type="ECO:0000256" key="1">
    <source>
        <dbReference type="ARBA" id="ARBA00005986"/>
    </source>
</evidence>
<gene>
    <name evidence="2" type="ORF">GGP41_005102</name>
</gene>
<comment type="caution">
    <text evidence="2">The sequence shown here is derived from an EMBL/GenBank/DDBJ whole genome shotgun (WGS) entry which is preliminary data.</text>
</comment>
<evidence type="ECO:0000313" key="3">
    <source>
        <dbReference type="Proteomes" id="UP000624244"/>
    </source>
</evidence>
<dbReference type="InterPro" id="IPR011008">
    <property type="entry name" value="Dimeric_a/b-barrel"/>
</dbReference>
<dbReference type="Proteomes" id="UP000624244">
    <property type="component" value="Unassembled WGS sequence"/>
</dbReference>
<dbReference type="OMA" id="YLATHMP"/>
<comment type="similarity">
    <text evidence="1">Belongs to the tpcK family.</text>
</comment>
<accession>A0A8H5ZL07</accession>
<name>A0A8H5ZL07_COCSA</name>
<reference evidence="2" key="1">
    <citation type="submission" date="2019-11" db="EMBL/GenBank/DDBJ databases">
        <title>Bipolaris sorokiniana Genome sequencing.</title>
        <authorList>
            <person name="Wang H."/>
        </authorList>
    </citation>
    <scope>NUCLEOTIDE SEQUENCE</scope>
</reference>
<evidence type="ECO:0008006" key="4">
    <source>
        <dbReference type="Google" id="ProtNLM"/>
    </source>
</evidence>
<dbReference type="NCBIfam" id="TIGR02118">
    <property type="entry name" value="EthD family reductase"/>
    <property type="match status" value="1"/>
</dbReference>
<organism evidence="2 3">
    <name type="scientific">Cochliobolus sativus</name>
    <name type="common">Common root rot and spot blotch fungus</name>
    <name type="synonym">Bipolaris sorokiniana</name>
    <dbReference type="NCBI Taxonomy" id="45130"/>
    <lineage>
        <taxon>Eukaryota</taxon>
        <taxon>Fungi</taxon>
        <taxon>Dikarya</taxon>
        <taxon>Ascomycota</taxon>
        <taxon>Pezizomycotina</taxon>
        <taxon>Dothideomycetes</taxon>
        <taxon>Pleosporomycetidae</taxon>
        <taxon>Pleosporales</taxon>
        <taxon>Pleosporineae</taxon>
        <taxon>Pleosporaceae</taxon>
        <taxon>Bipolaris</taxon>
    </lineage>
</organism>
<dbReference type="AlphaFoldDB" id="A0A8H5ZL07"/>
<dbReference type="Gene3D" id="3.30.70.100">
    <property type="match status" value="1"/>
</dbReference>
<dbReference type="SUPFAM" id="SSF54909">
    <property type="entry name" value="Dimeric alpha+beta barrel"/>
    <property type="match status" value="1"/>
</dbReference>
<evidence type="ECO:0000313" key="2">
    <source>
        <dbReference type="EMBL" id="KAF5849688.1"/>
    </source>
</evidence>
<sequence length="104" mass="11419">MAPATVMVLYPQTPTSTFNEEYYLATHMPLAAKHWTKHGLKNYKVSKLNADGPYAYSSVMEWESYEGFQAAIKDAGTKEIMEDVPNFSSEKAVLVHGSVIGGSG</sequence>
<dbReference type="GO" id="GO:0016491">
    <property type="term" value="F:oxidoreductase activity"/>
    <property type="evidence" value="ECO:0007669"/>
    <property type="project" value="InterPro"/>
</dbReference>
<dbReference type="EMBL" id="WNKQ01000008">
    <property type="protein sequence ID" value="KAF5849688.1"/>
    <property type="molecule type" value="Genomic_DNA"/>
</dbReference>
<dbReference type="PANTHER" id="PTHR40260:SF2">
    <property type="entry name" value="BLR8190 PROTEIN"/>
    <property type="match status" value="1"/>
</dbReference>
<proteinExistence type="inferred from homology"/>
<dbReference type="InterPro" id="IPR009799">
    <property type="entry name" value="EthD_dom"/>
</dbReference>
<protein>
    <recommendedName>
        <fullName evidence="4">EthD domain-containing protein</fullName>
    </recommendedName>
</protein>
<dbReference type="PANTHER" id="PTHR40260">
    <property type="entry name" value="BLR8190 PROTEIN"/>
    <property type="match status" value="1"/>
</dbReference>